<organism evidence="2 3">
    <name type="scientific">Planomonospora parontospora</name>
    <dbReference type="NCBI Taxonomy" id="58119"/>
    <lineage>
        <taxon>Bacteria</taxon>
        <taxon>Bacillati</taxon>
        <taxon>Actinomycetota</taxon>
        <taxon>Actinomycetes</taxon>
        <taxon>Streptosporangiales</taxon>
        <taxon>Streptosporangiaceae</taxon>
        <taxon>Planomonospora</taxon>
    </lineage>
</organism>
<protein>
    <recommendedName>
        <fullName evidence="1">Helix-turn-helix domain-containing protein</fullName>
    </recommendedName>
</protein>
<comment type="caution">
    <text evidence="2">The sequence shown here is derived from an EMBL/GenBank/DDBJ whole genome shotgun (WGS) entry which is preliminary data.</text>
</comment>
<dbReference type="Proteomes" id="UP000627984">
    <property type="component" value="Unassembled WGS sequence"/>
</dbReference>
<dbReference type="InterPro" id="IPR010093">
    <property type="entry name" value="SinI_DNA-bd"/>
</dbReference>
<dbReference type="InterPro" id="IPR041657">
    <property type="entry name" value="HTH_17"/>
</dbReference>
<accession>A0AA37BEI1</accession>
<dbReference type="NCBIfam" id="TIGR01764">
    <property type="entry name" value="excise"/>
    <property type="match status" value="1"/>
</dbReference>
<feature type="domain" description="Helix-turn-helix" evidence="1">
    <location>
        <begin position="84"/>
        <end position="123"/>
    </location>
</feature>
<evidence type="ECO:0000313" key="3">
    <source>
        <dbReference type="Proteomes" id="UP000627984"/>
    </source>
</evidence>
<dbReference type="GO" id="GO:0003677">
    <property type="term" value="F:DNA binding"/>
    <property type="evidence" value="ECO:0007669"/>
    <property type="project" value="InterPro"/>
</dbReference>
<evidence type="ECO:0000313" key="2">
    <source>
        <dbReference type="EMBL" id="GGK59940.1"/>
    </source>
</evidence>
<dbReference type="RefSeq" id="WP_191894425.1">
    <property type="nucleotide sequence ID" value="NZ_BMQD01000005.1"/>
</dbReference>
<name>A0AA37BEI1_9ACTN</name>
<gene>
    <name evidence="2" type="ORF">GCM10010126_19340</name>
</gene>
<dbReference type="Pfam" id="PF12728">
    <property type="entry name" value="HTH_17"/>
    <property type="match status" value="1"/>
</dbReference>
<reference evidence="2" key="1">
    <citation type="journal article" date="2014" name="Int. J. Syst. Evol. Microbiol.">
        <title>Complete genome sequence of Corynebacterium casei LMG S-19264T (=DSM 44701T), isolated from a smear-ripened cheese.</title>
        <authorList>
            <consortium name="US DOE Joint Genome Institute (JGI-PGF)"/>
            <person name="Walter F."/>
            <person name="Albersmeier A."/>
            <person name="Kalinowski J."/>
            <person name="Ruckert C."/>
        </authorList>
    </citation>
    <scope>NUCLEOTIDE SEQUENCE</scope>
    <source>
        <strain evidence="2">JCM 3093</strain>
    </source>
</reference>
<dbReference type="AlphaFoldDB" id="A0AA37BEI1"/>
<proteinExistence type="predicted"/>
<evidence type="ECO:0000259" key="1">
    <source>
        <dbReference type="Pfam" id="PF12728"/>
    </source>
</evidence>
<sequence>MAPPPELGHLLRDDGSVVIPPAVAAPVLRLLTIGLTARVRADGGEIGPTARRVLHALHEAAERHDRAGFADETPAPATGIVESTVHEVAVRMGCSPQYVRRLCASGVLRARRAGRQWLIQVDDQRGAA</sequence>
<dbReference type="EMBL" id="BMQD01000005">
    <property type="protein sequence ID" value="GGK59940.1"/>
    <property type="molecule type" value="Genomic_DNA"/>
</dbReference>
<reference evidence="2" key="2">
    <citation type="submission" date="2022-09" db="EMBL/GenBank/DDBJ databases">
        <authorList>
            <person name="Sun Q."/>
            <person name="Ohkuma M."/>
        </authorList>
    </citation>
    <scope>NUCLEOTIDE SEQUENCE</scope>
    <source>
        <strain evidence="2">JCM 3093</strain>
    </source>
</reference>